<dbReference type="AlphaFoldDB" id="A0A4S8IRB9"/>
<dbReference type="Proteomes" id="UP000317650">
    <property type="component" value="Chromosome 6"/>
</dbReference>
<dbReference type="PANTHER" id="PTHR33128">
    <property type="entry name" value="OS05G0103400 PROTEIN"/>
    <property type="match status" value="1"/>
</dbReference>
<keyword evidence="1" id="KW-0472">Membrane</keyword>
<dbReference type="PANTHER" id="PTHR33128:SF47">
    <property type="entry name" value="GPI-ANCHORED-LIKE PROTEIN (DUF 3339)"/>
    <property type="match status" value="1"/>
</dbReference>
<feature type="transmembrane region" description="Helical" evidence="1">
    <location>
        <begin position="34"/>
        <end position="62"/>
    </location>
</feature>
<accession>A0A4S8IRB9</accession>
<gene>
    <name evidence="2" type="ORF">C4D60_Mb06t28420</name>
</gene>
<name>A0A4S8IRB9_MUSBA</name>
<dbReference type="InterPro" id="IPR021775">
    <property type="entry name" value="DUF3339"/>
</dbReference>
<reference evidence="2 3" key="1">
    <citation type="journal article" date="2019" name="Nat. Plants">
        <title>Genome sequencing of Musa balbisiana reveals subgenome evolution and function divergence in polyploid bananas.</title>
        <authorList>
            <person name="Yao X."/>
        </authorList>
    </citation>
    <scope>NUCLEOTIDE SEQUENCE [LARGE SCALE GENOMIC DNA]</scope>
    <source>
        <strain evidence="3">cv. DH-PKW</strain>
        <tissue evidence="2">Leaves</tissue>
    </source>
</reference>
<dbReference type="EMBL" id="PYDT01000009">
    <property type="protein sequence ID" value="THU51193.1"/>
    <property type="molecule type" value="Genomic_DNA"/>
</dbReference>
<evidence type="ECO:0000256" key="1">
    <source>
        <dbReference type="SAM" id="Phobius"/>
    </source>
</evidence>
<organism evidence="2 3">
    <name type="scientific">Musa balbisiana</name>
    <name type="common">Banana</name>
    <dbReference type="NCBI Taxonomy" id="52838"/>
    <lineage>
        <taxon>Eukaryota</taxon>
        <taxon>Viridiplantae</taxon>
        <taxon>Streptophyta</taxon>
        <taxon>Embryophyta</taxon>
        <taxon>Tracheophyta</taxon>
        <taxon>Spermatophyta</taxon>
        <taxon>Magnoliopsida</taxon>
        <taxon>Liliopsida</taxon>
        <taxon>Zingiberales</taxon>
        <taxon>Musaceae</taxon>
        <taxon>Musa</taxon>
    </lineage>
</organism>
<keyword evidence="3" id="KW-1185">Reference proteome</keyword>
<feature type="transmembrane region" description="Helical" evidence="1">
    <location>
        <begin position="7"/>
        <end position="28"/>
    </location>
</feature>
<keyword evidence="1" id="KW-1133">Transmembrane helix</keyword>
<feature type="transmembrane region" description="Helical" evidence="1">
    <location>
        <begin position="83"/>
        <end position="102"/>
    </location>
</feature>
<evidence type="ECO:0000313" key="3">
    <source>
        <dbReference type="Proteomes" id="UP000317650"/>
    </source>
</evidence>
<sequence>MLLRLSMPLILAGSVTFVIGFMLIPWVLGMLTVFYLAGIVSNLSIFGRAILFPSSLFGPMVVKEGTKIQNSARPGTKREMTTDWGPVIAAVVLFILLSPGLLFQLPARTRVIEFGNMYTSGISILVHGILFFAILTILVIAIGVHLHVG</sequence>
<keyword evidence="1" id="KW-0812">Transmembrane</keyword>
<dbReference type="STRING" id="52838.A0A4S8IRB9"/>
<protein>
    <submittedName>
        <fullName evidence="2">Uncharacterized protein</fullName>
    </submittedName>
</protein>
<evidence type="ECO:0000313" key="2">
    <source>
        <dbReference type="EMBL" id="THU51193.1"/>
    </source>
</evidence>
<comment type="caution">
    <text evidence="2">The sequence shown here is derived from an EMBL/GenBank/DDBJ whole genome shotgun (WGS) entry which is preliminary data.</text>
</comment>
<feature type="transmembrane region" description="Helical" evidence="1">
    <location>
        <begin position="122"/>
        <end position="146"/>
    </location>
</feature>
<dbReference type="Pfam" id="PF11820">
    <property type="entry name" value="DUF3339"/>
    <property type="match status" value="1"/>
</dbReference>
<proteinExistence type="predicted"/>